<feature type="transmembrane region" description="Helical" evidence="1">
    <location>
        <begin position="38"/>
        <end position="57"/>
    </location>
</feature>
<evidence type="ECO:0000313" key="3">
    <source>
        <dbReference type="EMBL" id="SUJ03294.1"/>
    </source>
</evidence>
<feature type="domain" description="DUF1468" evidence="2">
    <location>
        <begin position="9"/>
        <end position="147"/>
    </location>
</feature>
<proteinExistence type="predicted"/>
<accession>A0A380BLM3</accession>
<dbReference type="OrthoDB" id="1807861at2"/>
<feature type="transmembrane region" description="Helical" evidence="1">
    <location>
        <begin position="124"/>
        <end position="146"/>
    </location>
</feature>
<sequence>MAYAERSFSFLLLIIVAVFLIASFQYEMFSTVGGVGGAFLPRSLAVILLILVGYYVWSVSRNKSTAASAEDLPIKKVVIKQFLLALTFYLTLFLINKLGMLTTLGLFLIGSLYYFENNSWRKSILIGTVTIICVYFIFVHWLNIILPSGLFI</sequence>
<name>A0A380BLM3_SPOPA</name>
<dbReference type="InterPro" id="IPR009936">
    <property type="entry name" value="DUF1468"/>
</dbReference>
<dbReference type="AlphaFoldDB" id="A0A380BLM3"/>
<organism evidence="3 4">
    <name type="scientific">Sporosarcina pasteurii</name>
    <name type="common">Bacillus pasteurii</name>
    <dbReference type="NCBI Taxonomy" id="1474"/>
    <lineage>
        <taxon>Bacteria</taxon>
        <taxon>Bacillati</taxon>
        <taxon>Bacillota</taxon>
        <taxon>Bacilli</taxon>
        <taxon>Bacillales</taxon>
        <taxon>Caryophanaceae</taxon>
        <taxon>Sporosarcina</taxon>
    </lineage>
</organism>
<evidence type="ECO:0000256" key="1">
    <source>
        <dbReference type="SAM" id="Phobius"/>
    </source>
</evidence>
<feature type="transmembrane region" description="Helical" evidence="1">
    <location>
        <begin position="7"/>
        <end position="26"/>
    </location>
</feature>
<dbReference type="EMBL" id="UGYZ01000002">
    <property type="protein sequence ID" value="SUJ03294.1"/>
    <property type="molecule type" value="Genomic_DNA"/>
</dbReference>
<keyword evidence="1" id="KW-0472">Membrane</keyword>
<keyword evidence="1" id="KW-1133">Transmembrane helix</keyword>
<gene>
    <name evidence="3" type="ORF">NCTC4822_01394</name>
</gene>
<dbReference type="Proteomes" id="UP000254519">
    <property type="component" value="Unassembled WGS sequence"/>
</dbReference>
<evidence type="ECO:0000259" key="2">
    <source>
        <dbReference type="Pfam" id="PF07331"/>
    </source>
</evidence>
<keyword evidence="1" id="KW-0812">Transmembrane</keyword>
<keyword evidence="4" id="KW-1185">Reference proteome</keyword>
<reference evidence="3 4" key="1">
    <citation type="submission" date="2018-06" db="EMBL/GenBank/DDBJ databases">
        <authorList>
            <consortium name="Pathogen Informatics"/>
            <person name="Doyle S."/>
        </authorList>
    </citation>
    <scope>NUCLEOTIDE SEQUENCE [LARGE SCALE GENOMIC DNA]</scope>
    <source>
        <strain evidence="4">ATCC 11859 / DSM 33 / NCIB 8841 / NCTC 4822</strain>
    </source>
</reference>
<evidence type="ECO:0000313" key="4">
    <source>
        <dbReference type="Proteomes" id="UP000254519"/>
    </source>
</evidence>
<protein>
    <submittedName>
        <fullName evidence="3">Tripartite tricarboxylate transporter TctB family</fullName>
    </submittedName>
</protein>
<dbReference type="RefSeq" id="WP_115360765.1">
    <property type="nucleotide sequence ID" value="NZ_CP038012.1"/>
</dbReference>
<feature type="transmembrane region" description="Helical" evidence="1">
    <location>
        <begin position="77"/>
        <end position="95"/>
    </location>
</feature>
<dbReference type="Pfam" id="PF07331">
    <property type="entry name" value="TctB"/>
    <property type="match status" value="1"/>
</dbReference>